<name>A0A4P7LJX8_9BURK</name>
<evidence type="ECO:0000259" key="1">
    <source>
        <dbReference type="Pfam" id="PF25967"/>
    </source>
</evidence>
<dbReference type="OrthoDB" id="9806939at2"/>
<accession>A0A4P7LJX8</accession>
<protein>
    <recommendedName>
        <fullName evidence="1">Multidrug resistance protein MdtA-like C-terminal permuted SH3 domain-containing protein</fullName>
    </recommendedName>
</protein>
<dbReference type="InterPro" id="IPR058627">
    <property type="entry name" value="MdtA-like_C"/>
</dbReference>
<dbReference type="Gene3D" id="2.40.420.20">
    <property type="match status" value="1"/>
</dbReference>
<keyword evidence="2" id="KW-0614">Plasmid</keyword>
<dbReference type="KEGG" id="cox:E0W60_28150"/>
<geneLocation type="plasmid" evidence="2">
    <name>unnamed1</name>
</geneLocation>
<dbReference type="AlphaFoldDB" id="A0A4P7LJX8"/>
<dbReference type="Proteomes" id="UP000295294">
    <property type="component" value="Plasmid unnamed1"/>
</dbReference>
<dbReference type="Pfam" id="PF25967">
    <property type="entry name" value="RND-MFP_C"/>
    <property type="match status" value="1"/>
</dbReference>
<reference evidence="2 3" key="1">
    <citation type="submission" date="2019-03" db="EMBL/GenBank/DDBJ databases">
        <title>Efficiently degradation of phenoxyalkanoic acid herbicides by Cupriavidus oxalaticus strain X32.</title>
        <authorList>
            <person name="Sheng X."/>
        </authorList>
    </citation>
    <scope>NUCLEOTIDE SEQUENCE [LARGE SCALE GENOMIC DNA]</scope>
    <source>
        <strain evidence="2 3">X32</strain>
        <plasmid evidence="2 3">unnamed1</plasmid>
    </source>
</reference>
<evidence type="ECO:0000313" key="2">
    <source>
        <dbReference type="EMBL" id="QBY55039.1"/>
    </source>
</evidence>
<dbReference type="EMBL" id="CP038636">
    <property type="protein sequence ID" value="QBY55039.1"/>
    <property type="molecule type" value="Genomic_DNA"/>
</dbReference>
<dbReference type="RefSeq" id="WP_135706353.1">
    <property type="nucleotide sequence ID" value="NZ_CP038636.1"/>
</dbReference>
<feature type="domain" description="Multidrug resistance protein MdtA-like C-terminal permuted SH3" evidence="1">
    <location>
        <begin position="33"/>
        <end position="82"/>
    </location>
</feature>
<gene>
    <name evidence="2" type="ORF">E0W60_28150</name>
</gene>
<organism evidence="2 3">
    <name type="scientific">Cupriavidus oxalaticus</name>
    <dbReference type="NCBI Taxonomy" id="96344"/>
    <lineage>
        <taxon>Bacteria</taxon>
        <taxon>Pseudomonadati</taxon>
        <taxon>Pseudomonadota</taxon>
        <taxon>Betaproteobacteria</taxon>
        <taxon>Burkholderiales</taxon>
        <taxon>Burkholderiaceae</taxon>
        <taxon>Cupriavidus</taxon>
    </lineage>
</organism>
<sequence>MELDRRAPASELLVGYSADVEIVTEVRDGVLRAPSAALDAGGRALVLAGGRLQARQVQAGLANPEFTEVRGGLARGDRVVVSLDRSGVKSGARAVEEEAPR</sequence>
<proteinExistence type="predicted"/>
<evidence type="ECO:0000313" key="3">
    <source>
        <dbReference type="Proteomes" id="UP000295294"/>
    </source>
</evidence>